<dbReference type="Gene3D" id="4.10.240.10">
    <property type="entry name" value="Zn(2)-C6 fungal-type DNA-binding domain"/>
    <property type="match status" value="1"/>
</dbReference>
<feature type="region of interest" description="Disordered" evidence="7">
    <location>
        <begin position="1"/>
        <end position="41"/>
    </location>
</feature>
<keyword evidence="10" id="KW-1185">Reference proteome</keyword>
<dbReference type="GO" id="GO:0003677">
    <property type="term" value="F:DNA binding"/>
    <property type="evidence" value="ECO:0007669"/>
    <property type="project" value="UniProtKB-KW"/>
</dbReference>
<dbReference type="EMBL" id="AMGX01000042">
    <property type="protein sequence ID" value="EXJ53626.1"/>
    <property type="molecule type" value="Genomic_DNA"/>
</dbReference>
<evidence type="ECO:0000313" key="9">
    <source>
        <dbReference type="EMBL" id="EXJ53626.1"/>
    </source>
</evidence>
<dbReference type="OrthoDB" id="5394557at2759"/>
<dbReference type="CDD" id="cd00067">
    <property type="entry name" value="GAL4"/>
    <property type="match status" value="1"/>
</dbReference>
<dbReference type="PROSITE" id="PS00463">
    <property type="entry name" value="ZN2_CY6_FUNGAL_1"/>
    <property type="match status" value="1"/>
</dbReference>
<dbReference type="AlphaFoldDB" id="W9VNB8"/>
<keyword evidence="6" id="KW-0539">Nucleus</keyword>
<sequence length="453" mass="49419">MPLSQSAHIHDQYETRSHLSSRTTPTSEPESRATSGSRKRVPVACERCRKRKIKCSGNEGDSQACANCKNSGLEDSCRFLRVSSVDPSQYGLRGWHGPPRYSPYSLPTHHHRLNYLAVPSRCSPQNTLQYHPVPNGIDYGGYTNQSPSVDWGRAQYVAAYSPYPDDEETSPYTSQPPPYILPNTDPMSTNNAYYAHSHGVRPNPTSLWPDAQQFVPQLNSQVTSSSYTLPIEAPHSFQTIGTAGNLPSDRILPHPINARYVSTPASSVDLPISAVSQRSQGYWHEDSGTPVQQNPSQVESNGGQEQHSTRDNVSYRVQDMTYGQMSVGEVLSATSVTSGNPLAVNESQPPATTAPTEGTLSQHSTLGAVSHQSLKSTVEDHAVTYGYKSSVNGHRSQPVRTSSQAFTGPFYERVMVPQREPGSDDCSPDCSSCQTTESTRTSVASISNTSSTY</sequence>
<dbReference type="eggNOG" id="ENOG502S7RA">
    <property type="taxonomic scope" value="Eukaryota"/>
</dbReference>
<feature type="region of interest" description="Disordered" evidence="7">
    <location>
        <begin position="279"/>
        <end position="311"/>
    </location>
</feature>
<dbReference type="HOGENOM" id="CLU_041442_0_0_1"/>
<dbReference type="GO" id="GO:0008270">
    <property type="term" value="F:zinc ion binding"/>
    <property type="evidence" value="ECO:0007669"/>
    <property type="project" value="InterPro"/>
</dbReference>
<dbReference type="PANTHER" id="PTHR46910">
    <property type="entry name" value="TRANSCRIPTION FACTOR PDR1"/>
    <property type="match status" value="1"/>
</dbReference>
<keyword evidence="3" id="KW-0805">Transcription regulation</keyword>
<protein>
    <recommendedName>
        <fullName evidence="8">Zn(2)-C6 fungal-type domain-containing protein</fullName>
    </recommendedName>
</protein>
<keyword evidence="4" id="KW-0238">DNA-binding</keyword>
<dbReference type="SUPFAM" id="SSF57701">
    <property type="entry name" value="Zn2/Cys6 DNA-binding domain"/>
    <property type="match status" value="1"/>
</dbReference>
<keyword evidence="5" id="KW-0804">Transcription</keyword>
<name>W9VNB8_9EURO</name>
<dbReference type="InterPro" id="IPR036864">
    <property type="entry name" value="Zn2-C6_fun-type_DNA-bd_sf"/>
</dbReference>
<feature type="compositionally biased region" description="Polar residues" evidence="7">
    <location>
        <begin position="289"/>
        <end position="306"/>
    </location>
</feature>
<comment type="caution">
    <text evidence="9">The sequence shown here is derived from an EMBL/GenBank/DDBJ whole genome shotgun (WGS) entry which is preliminary data.</text>
</comment>
<dbReference type="InterPro" id="IPR050987">
    <property type="entry name" value="AtrR-like"/>
</dbReference>
<evidence type="ECO:0000256" key="6">
    <source>
        <dbReference type="ARBA" id="ARBA00023242"/>
    </source>
</evidence>
<evidence type="ECO:0000256" key="3">
    <source>
        <dbReference type="ARBA" id="ARBA00023015"/>
    </source>
</evidence>
<accession>W9VNB8</accession>
<proteinExistence type="predicted"/>
<evidence type="ECO:0000256" key="5">
    <source>
        <dbReference type="ARBA" id="ARBA00023163"/>
    </source>
</evidence>
<dbReference type="RefSeq" id="XP_007751835.1">
    <property type="nucleotide sequence ID" value="XM_007753645.1"/>
</dbReference>
<evidence type="ECO:0000313" key="10">
    <source>
        <dbReference type="Proteomes" id="UP000019471"/>
    </source>
</evidence>
<dbReference type="GO" id="GO:0000981">
    <property type="term" value="F:DNA-binding transcription factor activity, RNA polymerase II-specific"/>
    <property type="evidence" value="ECO:0007669"/>
    <property type="project" value="InterPro"/>
</dbReference>
<dbReference type="PANTHER" id="PTHR46910:SF3">
    <property type="entry name" value="HALOTOLERANCE PROTEIN 9-RELATED"/>
    <property type="match status" value="1"/>
</dbReference>
<comment type="subcellular location">
    <subcellularLocation>
        <location evidence="1">Nucleus</location>
    </subcellularLocation>
</comment>
<dbReference type="InterPro" id="IPR001138">
    <property type="entry name" value="Zn2Cys6_DnaBD"/>
</dbReference>
<evidence type="ECO:0000256" key="4">
    <source>
        <dbReference type="ARBA" id="ARBA00023125"/>
    </source>
</evidence>
<organism evidence="9 10">
    <name type="scientific">Cladophialophora psammophila CBS 110553</name>
    <dbReference type="NCBI Taxonomy" id="1182543"/>
    <lineage>
        <taxon>Eukaryota</taxon>
        <taxon>Fungi</taxon>
        <taxon>Dikarya</taxon>
        <taxon>Ascomycota</taxon>
        <taxon>Pezizomycotina</taxon>
        <taxon>Eurotiomycetes</taxon>
        <taxon>Chaetothyriomycetidae</taxon>
        <taxon>Chaetothyriales</taxon>
        <taxon>Herpotrichiellaceae</taxon>
        <taxon>Cladophialophora</taxon>
    </lineage>
</organism>
<gene>
    <name evidence="9" type="ORF">A1O5_13077</name>
</gene>
<feature type="domain" description="Zn(2)-C6 fungal-type" evidence="8">
    <location>
        <begin position="44"/>
        <end position="79"/>
    </location>
</feature>
<evidence type="ECO:0000256" key="7">
    <source>
        <dbReference type="SAM" id="MobiDB-lite"/>
    </source>
</evidence>
<evidence type="ECO:0000256" key="2">
    <source>
        <dbReference type="ARBA" id="ARBA00022723"/>
    </source>
</evidence>
<dbReference type="GO" id="GO:0005634">
    <property type="term" value="C:nucleus"/>
    <property type="evidence" value="ECO:0007669"/>
    <property type="project" value="UniProtKB-SubCell"/>
</dbReference>
<evidence type="ECO:0000259" key="8">
    <source>
        <dbReference type="PROSITE" id="PS50048"/>
    </source>
</evidence>
<dbReference type="PROSITE" id="PS50048">
    <property type="entry name" value="ZN2_CY6_FUNGAL_2"/>
    <property type="match status" value="1"/>
</dbReference>
<dbReference type="SMART" id="SM00066">
    <property type="entry name" value="GAL4"/>
    <property type="match status" value="1"/>
</dbReference>
<dbReference type="Pfam" id="PF00172">
    <property type="entry name" value="Zn_clus"/>
    <property type="match status" value="1"/>
</dbReference>
<keyword evidence="2" id="KW-0479">Metal-binding</keyword>
<dbReference type="Proteomes" id="UP000019471">
    <property type="component" value="Unassembled WGS sequence"/>
</dbReference>
<feature type="region of interest" description="Disordered" evidence="7">
    <location>
        <begin position="338"/>
        <end position="359"/>
    </location>
</feature>
<feature type="compositionally biased region" description="Basic and acidic residues" evidence="7">
    <location>
        <begin position="8"/>
        <end position="17"/>
    </location>
</feature>
<reference evidence="9 10" key="1">
    <citation type="submission" date="2013-03" db="EMBL/GenBank/DDBJ databases">
        <title>The Genome Sequence of Cladophialophora psammophila CBS 110553.</title>
        <authorList>
            <consortium name="The Broad Institute Genomics Platform"/>
            <person name="Cuomo C."/>
            <person name="de Hoog S."/>
            <person name="Gorbushina A."/>
            <person name="Walker B."/>
            <person name="Young S.K."/>
            <person name="Zeng Q."/>
            <person name="Gargeya S."/>
            <person name="Fitzgerald M."/>
            <person name="Haas B."/>
            <person name="Abouelleil A."/>
            <person name="Allen A.W."/>
            <person name="Alvarado L."/>
            <person name="Arachchi H.M."/>
            <person name="Berlin A.M."/>
            <person name="Chapman S.B."/>
            <person name="Gainer-Dewar J."/>
            <person name="Goldberg J."/>
            <person name="Griggs A."/>
            <person name="Gujja S."/>
            <person name="Hansen M."/>
            <person name="Howarth C."/>
            <person name="Imamovic A."/>
            <person name="Ireland A."/>
            <person name="Larimer J."/>
            <person name="McCowan C."/>
            <person name="Murphy C."/>
            <person name="Pearson M."/>
            <person name="Poon T.W."/>
            <person name="Priest M."/>
            <person name="Roberts A."/>
            <person name="Saif S."/>
            <person name="Shea T."/>
            <person name="Sisk P."/>
            <person name="Sykes S."/>
            <person name="Wortman J."/>
            <person name="Nusbaum C."/>
            <person name="Birren B."/>
        </authorList>
    </citation>
    <scope>NUCLEOTIDE SEQUENCE [LARGE SCALE GENOMIC DNA]</scope>
    <source>
        <strain evidence="9 10">CBS 110553</strain>
    </source>
</reference>
<evidence type="ECO:0000256" key="1">
    <source>
        <dbReference type="ARBA" id="ARBA00004123"/>
    </source>
</evidence>
<dbReference type="GeneID" id="19197762"/>